<evidence type="ECO:0000313" key="9">
    <source>
        <dbReference type="Proteomes" id="UP001649381"/>
    </source>
</evidence>
<dbReference type="RefSeq" id="WP_236332810.1">
    <property type="nucleotide sequence ID" value="NZ_JAKIJS010000001.1"/>
</dbReference>
<proteinExistence type="predicted"/>
<sequence length="66" mass="7983">MEEMFQMMRWDLILPIILIELVLIIVALVDLIRNKETNGPRWLWVILILFIQVFGPILYFLFGRKH</sequence>
<accession>A0ABS9H0K0</accession>
<name>A0ABS9H0K0_9BACL</name>
<dbReference type="EMBL" id="JAKIJS010000001">
    <property type="protein sequence ID" value="MCF6137317.1"/>
    <property type="molecule type" value="Genomic_DNA"/>
</dbReference>
<evidence type="ECO:0000259" key="7">
    <source>
        <dbReference type="Pfam" id="PF13396"/>
    </source>
</evidence>
<dbReference type="InterPro" id="IPR027379">
    <property type="entry name" value="CLS_N"/>
</dbReference>
<evidence type="ECO:0000256" key="1">
    <source>
        <dbReference type="ARBA" id="ARBA00004651"/>
    </source>
</evidence>
<keyword evidence="5 6" id="KW-0472">Membrane</keyword>
<keyword evidence="3 6" id="KW-0812">Transmembrane</keyword>
<feature type="transmembrane region" description="Helical" evidence="6">
    <location>
        <begin position="12"/>
        <end position="29"/>
    </location>
</feature>
<keyword evidence="9" id="KW-1185">Reference proteome</keyword>
<feature type="domain" description="Cardiolipin synthase N-terminal" evidence="7">
    <location>
        <begin position="22"/>
        <end position="64"/>
    </location>
</feature>
<feature type="transmembrane region" description="Helical" evidence="6">
    <location>
        <begin position="41"/>
        <end position="62"/>
    </location>
</feature>
<comment type="subcellular location">
    <subcellularLocation>
        <location evidence="1">Cell membrane</location>
        <topology evidence="1">Multi-pass membrane protein</topology>
    </subcellularLocation>
</comment>
<evidence type="ECO:0000313" key="8">
    <source>
        <dbReference type="EMBL" id="MCF6137317.1"/>
    </source>
</evidence>
<evidence type="ECO:0000256" key="2">
    <source>
        <dbReference type="ARBA" id="ARBA00022475"/>
    </source>
</evidence>
<reference evidence="8 9" key="1">
    <citation type="submission" date="2022-01" db="EMBL/GenBank/DDBJ databases">
        <title>Alkalihalobacillus sp. EGI L200015, a novel bacterium isolated from a salt lake sediment.</title>
        <authorList>
            <person name="Gao L."/>
            <person name="Fang B.-Z."/>
            <person name="Li W.-J."/>
        </authorList>
    </citation>
    <scope>NUCLEOTIDE SEQUENCE [LARGE SCALE GENOMIC DNA]</scope>
    <source>
        <strain evidence="8 9">KCTC 12718</strain>
    </source>
</reference>
<gene>
    <name evidence="8" type="ORF">L2716_06195</name>
</gene>
<evidence type="ECO:0000256" key="5">
    <source>
        <dbReference type="ARBA" id="ARBA00023136"/>
    </source>
</evidence>
<protein>
    <submittedName>
        <fullName evidence="8">PLD nuclease N-terminal domain-containing protein</fullName>
    </submittedName>
</protein>
<evidence type="ECO:0000256" key="6">
    <source>
        <dbReference type="SAM" id="Phobius"/>
    </source>
</evidence>
<dbReference type="Pfam" id="PF13396">
    <property type="entry name" value="PLDc_N"/>
    <property type="match status" value="1"/>
</dbReference>
<keyword evidence="4 6" id="KW-1133">Transmembrane helix</keyword>
<evidence type="ECO:0000256" key="4">
    <source>
        <dbReference type="ARBA" id="ARBA00022989"/>
    </source>
</evidence>
<evidence type="ECO:0000256" key="3">
    <source>
        <dbReference type="ARBA" id="ARBA00022692"/>
    </source>
</evidence>
<comment type="caution">
    <text evidence="8">The sequence shown here is derived from an EMBL/GenBank/DDBJ whole genome shotgun (WGS) entry which is preliminary data.</text>
</comment>
<keyword evidence="2" id="KW-1003">Cell membrane</keyword>
<dbReference type="Proteomes" id="UP001649381">
    <property type="component" value="Unassembled WGS sequence"/>
</dbReference>
<organism evidence="8 9">
    <name type="scientific">Pseudalkalibacillus berkeleyi</name>
    <dbReference type="NCBI Taxonomy" id="1069813"/>
    <lineage>
        <taxon>Bacteria</taxon>
        <taxon>Bacillati</taxon>
        <taxon>Bacillota</taxon>
        <taxon>Bacilli</taxon>
        <taxon>Bacillales</taxon>
        <taxon>Fictibacillaceae</taxon>
        <taxon>Pseudalkalibacillus</taxon>
    </lineage>
</organism>